<dbReference type="InterPro" id="IPR050791">
    <property type="entry name" value="Aldo-Keto_reductase"/>
</dbReference>
<reference evidence="4 5" key="1">
    <citation type="submission" date="2024-02" db="EMBL/GenBank/DDBJ databases">
        <authorList>
            <person name="Chen Y."/>
            <person name="Shah S."/>
            <person name="Dougan E. K."/>
            <person name="Thang M."/>
            <person name="Chan C."/>
        </authorList>
    </citation>
    <scope>NUCLEOTIDE SEQUENCE [LARGE SCALE GENOMIC DNA]</scope>
</reference>
<sequence>MASTTSIGSIELQVPLAIGTMQWGRTWLDEKLNRGNLSDETCAAIYQELTQVHHVQLFDSAEGYGGGTSEERLRDLQSAEKDEKRSFPVVLATKFLPTLARWTSSSFESALQKSAQRLGRDPPAVIDIYFLHTPIHPLPLEFWVRCACRAAKAGLIKEIGISNCNASQVRRACAEAAKYQQRIAANQIMFNLLCYNTPEMQETLKVCQELDVRIIAFGTVGQGLLTDNLTPEKFAKIRLAKMTGLHREDLEDLRAGIQELAEKYQKSMAQVCVNWAICHGAVPLVGIRSLEQARDTVGALGWTLEPEDLKMLDQKALSRGTLAKPRWKRAAFVLFISTLVFCYQINHVVDWCRAKWRSWRRQD</sequence>
<dbReference type="PANTHER" id="PTHR43625:SF5">
    <property type="entry name" value="PYRIDOXAL REDUCTASE, CHLOROPLASTIC"/>
    <property type="match status" value="1"/>
</dbReference>
<feature type="transmembrane region" description="Helical" evidence="2">
    <location>
        <begin position="330"/>
        <end position="352"/>
    </location>
</feature>
<protein>
    <submittedName>
        <fullName evidence="4">Chloroplastic</fullName>
    </submittedName>
</protein>
<dbReference type="InterPro" id="IPR036812">
    <property type="entry name" value="NAD(P)_OxRdtase_dom_sf"/>
</dbReference>
<accession>A0ABP0IDJ1</accession>
<dbReference type="Proteomes" id="UP001642464">
    <property type="component" value="Unassembled WGS sequence"/>
</dbReference>
<proteinExistence type="predicted"/>
<gene>
    <name evidence="4" type="ORF">SCF082_LOCUS6012</name>
</gene>
<evidence type="ECO:0000256" key="2">
    <source>
        <dbReference type="SAM" id="Phobius"/>
    </source>
</evidence>
<organism evidence="4 5">
    <name type="scientific">Durusdinium trenchii</name>
    <dbReference type="NCBI Taxonomy" id="1381693"/>
    <lineage>
        <taxon>Eukaryota</taxon>
        <taxon>Sar</taxon>
        <taxon>Alveolata</taxon>
        <taxon>Dinophyceae</taxon>
        <taxon>Suessiales</taxon>
        <taxon>Symbiodiniaceae</taxon>
        <taxon>Durusdinium</taxon>
    </lineage>
</organism>
<name>A0ABP0IDJ1_9DINO</name>
<dbReference type="SUPFAM" id="SSF51430">
    <property type="entry name" value="NAD(P)-linked oxidoreductase"/>
    <property type="match status" value="1"/>
</dbReference>
<dbReference type="Gene3D" id="3.20.20.100">
    <property type="entry name" value="NADP-dependent oxidoreductase domain"/>
    <property type="match status" value="1"/>
</dbReference>
<dbReference type="PANTHER" id="PTHR43625">
    <property type="entry name" value="AFLATOXIN B1 ALDEHYDE REDUCTASE"/>
    <property type="match status" value="1"/>
</dbReference>
<evidence type="ECO:0000259" key="3">
    <source>
        <dbReference type="Pfam" id="PF00248"/>
    </source>
</evidence>
<keyword evidence="2" id="KW-1133">Transmembrane helix</keyword>
<comment type="caution">
    <text evidence="4">The sequence shown here is derived from an EMBL/GenBank/DDBJ whole genome shotgun (WGS) entry which is preliminary data.</text>
</comment>
<keyword evidence="1" id="KW-0560">Oxidoreductase</keyword>
<keyword evidence="2" id="KW-0812">Transmembrane</keyword>
<keyword evidence="5" id="KW-1185">Reference proteome</keyword>
<evidence type="ECO:0000256" key="1">
    <source>
        <dbReference type="ARBA" id="ARBA00023002"/>
    </source>
</evidence>
<feature type="domain" description="NADP-dependent oxidoreductase" evidence="3">
    <location>
        <begin position="15"/>
        <end position="315"/>
    </location>
</feature>
<dbReference type="Pfam" id="PF00248">
    <property type="entry name" value="Aldo_ket_red"/>
    <property type="match status" value="1"/>
</dbReference>
<dbReference type="InterPro" id="IPR023210">
    <property type="entry name" value="NADP_OxRdtase_dom"/>
</dbReference>
<keyword evidence="2" id="KW-0472">Membrane</keyword>
<evidence type="ECO:0000313" key="4">
    <source>
        <dbReference type="EMBL" id="CAK8999354.1"/>
    </source>
</evidence>
<dbReference type="EMBL" id="CAXAMM010003313">
    <property type="protein sequence ID" value="CAK8999354.1"/>
    <property type="molecule type" value="Genomic_DNA"/>
</dbReference>
<evidence type="ECO:0000313" key="5">
    <source>
        <dbReference type="Proteomes" id="UP001642464"/>
    </source>
</evidence>